<dbReference type="EMBL" id="CP006704">
    <property type="protein sequence ID" value="AIJ45921.1"/>
    <property type="molecule type" value="Genomic_DNA"/>
</dbReference>
<feature type="compositionally biased region" description="Polar residues" evidence="1">
    <location>
        <begin position="87"/>
        <end position="96"/>
    </location>
</feature>
<feature type="region of interest" description="Disordered" evidence="1">
    <location>
        <begin position="59"/>
        <end position="136"/>
    </location>
</feature>
<dbReference type="Pfam" id="PF18897">
    <property type="entry name" value="Gp3-like"/>
    <property type="match status" value="1"/>
</dbReference>
<dbReference type="Proteomes" id="UP000028782">
    <property type="component" value="Chromosome"/>
</dbReference>
<organism evidence="2 3">
    <name type="scientific">Comamonas testosteroni TK102</name>
    <dbReference type="NCBI Taxonomy" id="1392005"/>
    <lineage>
        <taxon>Bacteria</taxon>
        <taxon>Pseudomonadati</taxon>
        <taxon>Pseudomonadota</taxon>
        <taxon>Betaproteobacteria</taxon>
        <taxon>Burkholderiales</taxon>
        <taxon>Comamonadaceae</taxon>
        <taxon>Comamonas</taxon>
    </lineage>
</organism>
<name>A0A076PMM8_COMTE</name>
<evidence type="ECO:0000313" key="2">
    <source>
        <dbReference type="EMBL" id="AIJ45921.1"/>
    </source>
</evidence>
<dbReference type="AlphaFoldDB" id="A0A076PMM8"/>
<feature type="region of interest" description="Disordered" evidence="1">
    <location>
        <begin position="341"/>
        <end position="389"/>
    </location>
</feature>
<dbReference type="HOGENOM" id="CLU_059709_0_0_4"/>
<accession>A0A076PMM8</accession>
<gene>
    <name evidence="2" type="ORF">O987_08930</name>
</gene>
<feature type="compositionally biased region" description="Low complexity" evidence="1">
    <location>
        <begin position="110"/>
        <end position="134"/>
    </location>
</feature>
<protein>
    <submittedName>
        <fullName evidence="2">Phage capsid protein</fullName>
    </submittedName>
</protein>
<evidence type="ECO:0000256" key="1">
    <source>
        <dbReference type="SAM" id="MobiDB-lite"/>
    </source>
</evidence>
<proteinExistence type="predicted"/>
<dbReference type="KEGG" id="ctes:O987_08930"/>
<dbReference type="InterPro" id="IPR043991">
    <property type="entry name" value="Gp3-like"/>
</dbReference>
<evidence type="ECO:0000313" key="3">
    <source>
        <dbReference type="Proteomes" id="UP000028782"/>
    </source>
</evidence>
<dbReference type="RefSeq" id="WP_235214306.1">
    <property type="nucleotide sequence ID" value="NZ_CP006704.1"/>
</dbReference>
<sequence>MIKGLMITPPVIGRIAIGKVVERNGKRLPEKDDEFTITTQVQARGQWILHPLDETLRQTANQPSSGIKEGSKPSLSEGSEEGDSGLQPASAQPSQRSGKRSLKEKMGVVADAQQAPDSQAQPAATTSNATATTPARRKLRSIPVRVLFNDPDLNLRAHYTLFDRSTARPVCVGDGESCKRVTSQGLAAMPCPGPDACAFGQDGCKPYGRLNLVIGDSDELGSFVFRTTGFNSIRTLTARLQYFAAVSSGHLAGMPLELKLRGKSTTQSHRSAIYYADLVVRSGLTLNEAIVQAKEVSAQRQAAGFDQQALDEAARLGYANGSFEDSPEEVADIVEEFYPESPLPEGVAEPVADAETLRRTSPPAPFTSSQTKPQGMHRQGANGTHRPYA</sequence>
<reference evidence="2 3" key="1">
    <citation type="journal article" date="2014" name="Genome Announc.">
        <title>Complete Genome Sequence of Polychlorinated Biphenyl Degrader Comamonas testosteroni TK102 (NBRC 109938).</title>
        <authorList>
            <person name="Fukuda K."/>
            <person name="Hosoyama A."/>
            <person name="Tsuchikane K."/>
            <person name="Ohji S."/>
            <person name="Yamazoe A."/>
            <person name="Fujita N."/>
            <person name="Shintani M."/>
            <person name="Kimbara K."/>
        </authorList>
    </citation>
    <scope>NUCLEOTIDE SEQUENCE [LARGE SCALE GENOMIC DNA]</scope>
    <source>
        <strain evidence="2">TK102</strain>
    </source>
</reference>